<dbReference type="InterPro" id="IPR020581">
    <property type="entry name" value="GDC_P"/>
</dbReference>
<gene>
    <name evidence="6" type="primary">gcvPB</name>
    <name evidence="9" type="ORF">C0601_08515</name>
</gene>
<comment type="catalytic activity">
    <reaction evidence="5 6">
        <text>N(6)-[(R)-lipoyl]-L-lysyl-[glycine-cleavage complex H protein] + glycine + H(+) = N(6)-[(R)-S(8)-aminomethyldihydrolipoyl]-L-lysyl-[glycine-cleavage complex H protein] + CO2</text>
        <dbReference type="Rhea" id="RHEA:24304"/>
        <dbReference type="Rhea" id="RHEA-COMP:10494"/>
        <dbReference type="Rhea" id="RHEA-COMP:10495"/>
        <dbReference type="ChEBI" id="CHEBI:15378"/>
        <dbReference type="ChEBI" id="CHEBI:16526"/>
        <dbReference type="ChEBI" id="CHEBI:57305"/>
        <dbReference type="ChEBI" id="CHEBI:83099"/>
        <dbReference type="ChEBI" id="CHEBI:83143"/>
        <dbReference type="EC" id="1.4.4.2"/>
    </reaction>
</comment>
<evidence type="ECO:0000313" key="9">
    <source>
        <dbReference type="EMBL" id="PLX17010.1"/>
    </source>
</evidence>
<dbReference type="InterPro" id="IPR023012">
    <property type="entry name" value="GcvPB"/>
</dbReference>
<evidence type="ECO:0000256" key="1">
    <source>
        <dbReference type="ARBA" id="ARBA00001933"/>
    </source>
</evidence>
<dbReference type="FunFam" id="3.40.640.10:FF:000224">
    <property type="entry name" value="Probable glycine dehydrogenase (decarboxylating) subunit 2"/>
    <property type="match status" value="1"/>
</dbReference>
<dbReference type="Gene3D" id="3.90.1150.10">
    <property type="entry name" value="Aspartate Aminotransferase, domain 1"/>
    <property type="match status" value="1"/>
</dbReference>
<dbReference type="CDD" id="cd00613">
    <property type="entry name" value="GDC-P"/>
    <property type="match status" value="1"/>
</dbReference>
<dbReference type="EMBL" id="PKTG01000097">
    <property type="protein sequence ID" value="PLX17010.1"/>
    <property type="molecule type" value="Genomic_DNA"/>
</dbReference>
<comment type="function">
    <text evidence="2 6">The glycine cleavage system catalyzes the degradation of glycine. The P protein binds the alpha-amino group of glycine through its pyridoxal phosphate cofactor; CO(2) is released and the remaining methylamine moiety is then transferred to the lipoamide cofactor of the H protein.</text>
</comment>
<dbReference type="GO" id="GO:0016594">
    <property type="term" value="F:glycine binding"/>
    <property type="evidence" value="ECO:0007669"/>
    <property type="project" value="TreeGrafter"/>
</dbReference>
<dbReference type="SUPFAM" id="SSF53383">
    <property type="entry name" value="PLP-dependent transferases"/>
    <property type="match status" value="1"/>
</dbReference>
<evidence type="ECO:0000313" key="10">
    <source>
        <dbReference type="Proteomes" id="UP000234857"/>
    </source>
</evidence>
<feature type="domain" description="Glycine dehydrogenase C-terminal" evidence="8">
    <location>
        <begin position="349"/>
        <end position="449"/>
    </location>
</feature>
<feature type="domain" description="Glycine cleavage system P-protein N-terminal" evidence="7">
    <location>
        <begin position="29"/>
        <end position="300"/>
    </location>
</feature>
<dbReference type="Gene3D" id="6.20.440.10">
    <property type="match status" value="1"/>
</dbReference>
<dbReference type="HAMAP" id="MF_00713">
    <property type="entry name" value="GcvPB"/>
    <property type="match status" value="1"/>
</dbReference>
<dbReference type="GO" id="GO:0004375">
    <property type="term" value="F:glycine dehydrogenase (decarboxylating) activity"/>
    <property type="evidence" value="ECO:0007669"/>
    <property type="project" value="UniProtKB-EC"/>
</dbReference>
<dbReference type="Pfam" id="PF21478">
    <property type="entry name" value="GcvP2_C"/>
    <property type="match status" value="1"/>
</dbReference>
<dbReference type="InterPro" id="IPR015422">
    <property type="entry name" value="PyrdxlP-dep_Trfase_small"/>
</dbReference>
<dbReference type="Gene3D" id="3.40.640.10">
    <property type="entry name" value="Type I PLP-dependent aspartate aminotransferase-like (Major domain)"/>
    <property type="match status" value="1"/>
</dbReference>
<dbReference type="AlphaFoldDB" id="A0A2N5ZEC6"/>
<sequence length="488" mass="54756">MDKVEKTIFEFSSKGAGTYKTVERDLSAFEKRIPASLRRADLDFPEVSEPEVLRHYFRLSRKNFSVDEGFYPLGSCTMKYNPKINERLASNPAFTDVHPLMPVEKVQGCLEIMNELSEYLCEIVGMDSCTLSPVAGSHGEFTGLKIIKEYHKKMGNDHKDVIILPDSAHGTNPASASMCGFKVVEVPSDKDGGIDLERLKELVDDNVAGFMVTNPSTLGLYDKNIQEIAKVFHEKDALLYYDGANLNAIMGKVKPGDMGFDIVHLNLHKTFSTPHGGGGPGAGPVGVKKRLHSFLPGPLVEKKGEKYVFADEPVHTIGRLHSFYGNFLILVRAYIYIRMLGEKGLRKTSERAVLNANYMMNKLKKVLKLDYDRTCMHEFVLSAKALKKETGVSAMDIAKRLLDFGYHAPTMYFPLIVEEALMIEPTETETKESIDDFCKAIEKIVEESRKDPEILHNAPINTPVRRVDDVQAARKPRTNHYLDCRSDV</sequence>
<reference evidence="9 10" key="1">
    <citation type="submission" date="2017-11" db="EMBL/GenBank/DDBJ databases">
        <title>Genome-resolved metagenomics identifies genetic mobility, metabolic interactions, and unexpected diversity in perchlorate-reducing communities.</title>
        <authorList>
            <person name="Barnum T.P."/>
            <person name="Figueroa I.A."/>
            <person name="Carlstrom C.I."/>
            <person name="Lucas L.N."/>
            <person name="Engelbrektson A.L."/>
            <person name="Coates J.D."/>
        </authorList>
    </citation>
    <scope>NUCLEOTIDE SEQUENCE [LARGE SCALE GENOMIC DNA]</scope>
    <source>
        <strain evidence="9">BM706</strain>
    </source>
</reference>
<dbReference type="GO" id="GO:0019464">
    <property type="term" value="P:glycine decarboxylation via glycine cleavage system"/>
    <property type="evidence" value="ECO:0007669"/>
    <property type="project" value="UniProtKB-UniRule"/>
</dbReference>
<comment type="caution">
    <text evidence="9">The sequence shown here is derived from an EMBL/GenBank/DDBJ whole genome shotgun (WGS) entry which is preliminary data.</text>
</comment>
<protein>
    <recommendedName>
        <fullName evidence="6">Probable glycine dehydrogenase (decarboxylating) subunit 2</fullName>
        <ecNumber evidence="6">1.4.4.2</ecNumber>
    </recommendedName>
    <alternativeName>
        <fullName evidence="6">Glycine cleavage system P-protein subunit 2</fullName>
    </alternativeName>
    <alternativeName>
        <fullName evidence="6">Glycine decarboxylase subunit 2</fullName>
    </alternativeName>
    <alternativeName>
        <fullName evidence="6">Glycine dehydrogenase (aminomethyl-transferring) subunit 2</fullName>
    </alternativeName>
</protein>
<evidence type="ECO:0000256" key="4">
    <source>
        <dbReference type="ARBA" id="ARBA00023002"/>
    </source>
</evidence>
<dbReference type="Pfam" id="PF02347">
    <property type="entry name" value="GDC-P"/>
    <property type="match status" value="1"/>
</dbReference>
<evidence type="ECO:0000256" key="6">
    <source>
        <dbReference type="HAMAP-Rule" id="MF_00713"/>
    </source>
</evidence>
<evidence type="ECO:0000259" key="7">
    <source>
        <dbReference type="Pfam" id="PF02347"/>
    </source>
</evidence>
<dbReference type="InterPro" id="IPR015424">
    <property type="entry name" value="PyrdxlP-dep_Trfase"/>
</dbReference>
<keyword evidence="4 6" id="KW-0560">Oxidoreductase</keyword>
<dbReference type="NCBIfam" id="NF003346">
    <property type="entry name" value="PRK04366.1"/>
    <property type="match status" value="1"/>
</dbReference>
<evidence type="ECO:0000259" key="8">
    <source>
        <dbReference type="Pfam" id="PF21478"/>
    </source>
</evidence>
<dbReference type="GO" id="GO:0005829">
    <property type="term" value="C:cytosol"/>
    <property type="evidence" value="ECO:0007669"/>
    <property type="project" value="TreeGrafter"/>
</dbReference>
<dbReference type="FunFam" id="3.90.1150.10:FF:000014">
    <property type="entry name" value="Probable glycine dehydrogenase (decarboxylating) subunit 2"/>
    <property type="match status" value="1"/>
</dbReference>
<dbReference type="InterPro" id="IPR049316">
    <property type="entry name" value="GDC-P_C"/>
</dbReference>
<dbReference type="Proteomes" id="UP000234857">
    <property type="component" value="Unassembled WGS sequence"/>
</dbReference>
<dbReference type="PANTHER" id="PTHR11773:SF1">
    <property type="entry name" value="GLYCINE DEHYDROGENASE (DECARBOXYLATING), MITOCHONDRIAL"/>
    <property type="match status" value="1"/>
</dbReference>
<comment type="cofactor">
    <cofactor evidence="1 6">
        <name>pyridoxal 5'-phosphate</name>
        <dbReference type="ChEBI" id="CHEBI:597326"/>
    </cofactor>
</comment>
<dbReference type="GO" id="GO:0030170">
    <property type="term" value="F:pyridoxal phosphate binding"/>
    <property type="evidence" value="ECO:0007669"/>
    <property type="project" value="TreeGrafter"/>
</dbReference>
<comment type="subunit">
    <text evidence="6">The glycine cleavage system is composed of four proteins: P, T, L and H. In this organism, the P 'protein' is a heterodimer of two subunits.</text>
</comment>
<dbReference type="PANTHER" id="PTHR11773">
    <property type="entry name" value="GLYCINE DEHYDROGENASE, DECARBOXYLATING"/>
    <property type="match status" value="1"/>
</dbReference>
<evidence type="ECO:0000256" key="2">
    <source>
        <dbReference type="ARBA" id="ARBA00003788"/>
    </source>
</evidence>
<organism evidence="9 10">
    <name type="scientific">Muiribacterium halophilum</name>
    <dbReference type="NCBI Taxonomy" id="2053465"/>
    <lineage>
        <taxon>Bacteria</taxon>
        <taxon>Candidatus Muiribacteriota</taxon>
        <taxon>Candidatus Muiribacteriia</taxon>
        <taxon>Candidatus Muiribacteriales</taxon>
        <taxon>Candidatus Muiribacteriaceae</taxon>
        <taxon>Candidatus Muiribacterium</taxon>
    </lineage>
</organism>
<comment type="similarity">
    <text evidence="6">Belongs to the GcvP family. C-terminal subunit subfamily.</text>
</comment>
<dbReference type="InterPro" id="IPR049315">
    <property type="entry name" value="GDC-P_N"/>
</dbReference>
<keyword evidence="3 6" id="KW-0663">Pyridoxal phosphate</keyword>
<evidence type="ECO:0000256" key="3">
    <source>
        <dbReference type="ARBA" id="ARBA00022898"/>
    </source>
</evidence>
<dbReference type="InterPro" id="IPR015421">
    <property type="entry name" value="PyrdxlP-dep_Trfase_major"/>
</dbReference>
<dbReference type="EC" id="1.4.4.2" evidence="6"/>
<name>A0A2N5ZEC6_MUIH1</name>
<dbReference type="GO" id="GO:0005960">
    <property type="term" value="C:glycine cleavage complex"/>
    <property type="evidence" value="ECO:0007669"/>
    <property type="project" value="TreeGrafter"/>
</dbReference>
<evidence type="ECO:0000256" key="5">
    <source>
        <dbReference type="ARBA" id="ARBA00049026"/>
    </source>
</evidence>
<proteinExistence type="inferred from homology"/>
<accession>A0A2N5ZEC6</accession>
<feature type="modified residue" description="N6-(pyridoxal phosphate)lysine" evidence="6">
    <location>
        <position position="269"/>
    </location>
</feature>